<keyword evidence="1" id="KW-1133">Transmembrane helix</keyword>
<dbReference type="InterPro" id="IPR019554">
    <property type="entry name" value="Soluble_ligand-bd"/>
</dbReference>
<accession>A0ABW1J7G9</accession>
<sequence length="280" mass="28318">MVGSEDAGRRLARVVGAPDGCPHPAGEPPTVPLPVTVAPAESRPGRARTRVGAALRGRAGSAVLRWVPEGWRDARLDPGRPGAVALALVTAIAAVLAAVGVWAGRPRPEPVAVPPAGLATVNPDPAGGAAPDPAAPLVVSVVGKVARPGLVRVPDGSRVADVIDGVGGPLPGVDLSGTNLARRVVDGEQIAIGVPVTPDGGGGVLVAGPGRAPSGTNGKIDLNRATVEQLDGLPGVGPVTASRIVEWRTRNGRFSRIEQLREIEGIGARRFGQLRDLVTV</sequence>
<dbReference type="InterPro" id="IPR010994">
    <property type="entry name" value="RuvA_2-like"/>
</dbReference>
<evidence type="ECO:0000313" key="4">
    <source>
        <dbReference type="Proteomes" id="UP001596302"/>
    </source>
</evidence>
<dbReference type="PANTHER" id="PTHR21180:SF32">
    <property type="entry name" value="ENDONUCLEASE_EXONUCLEASE_PHOSPHATASE FAMILY DOMAIN-CONTAINING PROTEIN 1"/>
    <property type="match status" value="1"/>
</dbReference>
<feature type="domain" description="Helix-hairpin-helix DNA-binding motif class 1" evidence="2">
    <location>
        <begin position="228"/>
        <end position="247"/>
    </location>
</feature>
<feature type="transmembrane region" description="Helical" evidence="1">
    <location>
        <begin position="82"/>
        <end position="103"/>
    </location>
</feature>
<dbReference type="SMART" id="SM00278">
    <property type="entry name" value="HhH1"/>
    <property type="match status" value="2"/>
</dbReference>
<dbReference type="EMBL" id="JBHSQW010000044">
    <property type="protein sequence ID" value="MFC5996838.1"/>
    <property type="molecule type" value="Genomic_DNA"/>
</dbReference>
<keyword evidence="1" id="KW-0472">Membrane</keyword>
<reference evidence="4" key="1">
    <citation type="journal article" date="2019" name="Int. J. Syst. Evol. Microbiol.">
        <title>The Global Catalogue of Microorganisms (GCM) 10K type strain sequencing project: providing services to taxonomists for standard genome sequencing and annotation.</title>
        <authorList>
            <consortium name="The Broad Institute Genomics Platform"/>
            <consortium name="The Broad Institute Genome Sequencing Center for Infectious Disease"/>
            <person name="Wu L."/>
            <person name="Ma J."/>
        </authorList>
    </citation>
    <scope>NUCLEOTIDE SEQUENCE [LARGE SCALE GENOMIC DNA]</scope>
    <source>
        <strain evidence="4">CCM 8391</strain>
    </source>
</reference>
<dbReference type="InterPro" id="IPR003583">
    <property type="entry name" value="Hlx-hairpin-Hlx_DNA-bd_motif"/>
</dbReference>
<dbReference type="Pfam" id="PF10531">
    <property type="entry name" value="SLBB"/>
    <property type="match status" value="1"/>
</dbReference>
<evidence type="ECO:0000256" key="1">
    <source>
        <dbReference type="SAM" id="Phobius"/>
    </source>
</evidence>
<name>A0ABW1J7G9_9PSEU</name>
<proteinExistence type="predicted"/>
<dbReference type="Gene3D" id="1.10.150.320">
    <property type="entry name" value="Photosystem II 12 kDa extrinsic protein"/>
    <property type="match status" value="1"/>
</dbReference>
<dbReference type="RefSeq" id="WP_379587684.1">
    <property type="nucleotide sequence ID" value="NZ_JBHSQW010000044.1"/>
</dbReference>
<dbReference type="Proteomes" id="UP001596302">
    <property type="component" value="Unassembled WGS sequence"/>
</dbReference>
<protein>
    <submittedName>
        <fullName evidence="3">Helix-hairpin-helix domain-containing protein</fullName>
    </submittedName>
</protein>
<gene>
    <name evidence="3" type="ORF">ACFQE5_21755</name>
</gene>
<dbReference type="PANTHER" id="PTHR21180">
    <property type="entry name" value="ENDONUCLEASE/EXONUCLEASE/PHOSPHATASE FAMILY DOMAIN-CONTAINING PROTEIN 1"/>
    <property type="match status" value="1"/>
</dbReference>
<keyword evidence="4" id="KW-1185">Reference proteome</keyword>
<dbReference type="InterPro" id="IPR051675">
    <property type="entry name" value="Endo/Exo/Phosphatase_dom_1"/>
</dbReference>
<comment type="caution">
    <text evidence="3">The sequence shown here is derived from an EMBL/GenBank/DDBJ whole genome shotgun (WGS) entry which is preliminary data.</text>
</comment>
<keyword evidence="1" id="KW-0812">Transmembrane</keyword>
<dbReference type="SUPFAM" id="SSF47781">
    <property type="entry name" value="RuvA domain 2-like"/>
    <property type="match status" value="1"/>
</dbReference>
<organism evidence="3 4">
    <name type="scientific">Pseudonocardia hispaniensis</name>
    <dbReference type="NCBI Taxonomy" id="904933"/>
    <lineage>
        <taxon>Bacteria</taxon>
        <taxon>Bacillati</taxon>
        <taxon>Actinomycetota</taxon>
        <taxon>Actinomycetes</taxon>
        <taxon>Pseudonocardiales</taxon>
        <taxon>Pseudonocardiaceae</taxon>
        <taxon>Pseudonocardia</taxon>
    </lineage>
</organism>
<evidence type="ECO:0000259" key="2">
    <source>
        <dbReference type="SMART" id="SM00278"/>
    </source>
</evidence>
<evidence type="ECO:0000313" key="3">
    <source>
        <dbReference type="EMBL" id="MFC5996838.1"/>
    </source>
</evidence>
<feature type="domain" description="Helix-hairpin-helix DNA-binding motif class 1" evidence="2">
    <location>
        <begin position="258"/>
        <end position="277"/>
    </location>
</feature>
<dbReference type="Pfam" id="PF12836">
    <property type="entry name" value="HHH_3"/>
    <property type="match status" value="1"/>
</dbReference>